<proteinExistence type="predicted"/>
<dbReference type="CDD" id="cd00038">
    <property type="entry name" value="CAP_ED"/>
    <property type="match status" value="1"/>
</dbReference>
<dbReference type="Pfam" id="PF00027">
    <property type="entry name" value="cNMP_binding"/>
    <property type="match status" value="1"/>
</dbReference>
<dbReference type="InterPro" id="IPR018821">
    <property type="entry name" value="DUF294_put_nucleoTrafse_sb-bd"/>
</dbReference>
<evidence type="ECO:0000259" key="3">
    <source>
        <dbReference type="PROSITE" id="PS50042"/>
    </source>
</evidence>
<dbReference type="Gene3D" id="2.60.120.10">
    <property type="entry name" value="Jelly Rolls"/>
    <property type="match status" value="1"/>
</dbReference>
<evidence type="ECO:0000259" key="4">
    <source>
        <dbReference type="PROSITE" id="PS51371"/>
    </source>
</evidence>
<dbReference type="InterPro" id="IPR018490">
    <property type="entry name" value="cNMP-bd_dom_sf"/>
</dbReference>
<keyword evidence="6" id="KW-1185">Reference proteome</keyword>
<dbReference type="Pfam" id="PF03445">
    <property type="entry name" value="DUF294"/>
    <property type="match status" value="1"/>
</dbReference>
<dbReference type="PROSITE" id="PS50042">
    <property type="entry name" value="CNMP_BINDING_3"/>
    <property type="match status" value="1"/>
</dbReference>
<dbReference type="OrthoDB" id="9808528at2"/>
<evidence type="ECO:0000313" key="6">
    <source>
        <dbReference type="Proteomes" id="UP000198762"/>
    </source>
</evidence>
<sequence length="623" mass="70211">MQAELIDIRNHLQQHAPFDELPDEALDRVAGSIEIAYFQGGEKILELGQKNTDLHYIRSGAAELYRRSGELYNRLGEGEIFGQIGLLMGRQVRFPATALEDTLIYLIPYPVFQDLFDNHDVFADFVEVEDKSRLRQAVTRSDQVNDSMTAKVSRLISRQPVTAPSTVRLQEAARIMTENRVSSLLLVEGSGDDEGNLVGIITDRDLRTRAVADALPSETPVADIMSPDLITIRPDALVFEAMLQMLHNNVHHLPVIEKGKPRGVVALSDIVKYESQNSLYVVSNIHRQPDVKGLKAISQEVRNSFIRMVNEDANSHMIGSAMAGIGRSFTQRLLELGEEKLGPPPVPYCFLALGSMARDEQLIVTDQDNAMVLDDSFDPAEHDAYFLALAKFVSDGLAECGYAYCTGDIMATNPKWRQPLKVWKDYFTDWIDNPKAEALLNSNIFFDLDGVYGEERYAEALKELIAEKAQNSQRFLAMLARNALNRTPPLGFFRQFVMEEDGKQQKTFNLKRRGTAPVSDLIRVHALACGSRAQNSFDRLRDIGKTRLLPEDGVGNLRDAMEFIAIVRIRHQALAMEDGREPDNNVRPEDLSPFERSHLKDAFQVVSQAQKFLRYRYNAQIPR</sequence>
<dbReference type="Pfam" id="PF10335">
    <property type="entry name" value="DUF294_C"/>
    <property type="match status" value="1"/>
</dbReference>
<dbReference type="SMART" id="SM00116">
    <property type="entry name" value="CBS"/>
    <property type="match status" value="2"/>
</dbReference>
<dbReference type="PANTHER" id="PTHR43080:SF2">
    <property type="entry name" value="CBS DOMAIN-CONTAINING PROTEIN"/>
    <property type="match status" value="1"/>
</dbReference>
<dbReference type="InterPro" id="IPR000644">
    <property type="entry name" value="CBS_dom"/>
</dbReference>
<organism evidence="5 6">
    <name type="scientific">Marinobacter segnicrescens</name>
    <dbReference type="NCBI Taxonomy" id="430453"/>
    <lineage>
        <taxon>Bacteria</taxon>
        <taxon>Pseudomonadati</taxon>
        <taxon>Pseudomonadota</taxon>
        <taxon>Gammaproteobacteria</taxon>
        <taxon>Pseudomonadales</taxon>
        <taxon>Marinobacteraceae</taxon>
        <taxon>Marinobacter</taxon>
    </lineage>
</organism>
<dbReference type="Gene3D" id="3.10.580.10">
    <property type="entry name" value="CBS-domain"/>
    <property type="match status" value="1"/>
</dbReference>
<evidence type="ECO:0000313" key="5">
    <source>
        <dbReference type="EMBL" id="SES89455.1"/>
    </source>
</evidence>
<dbReference type="InterPro" id="IPR005105">
    <property type="entry name" value="GlnD_Uridyltrans_N"/>
</dbReference>
<dbReference type="PANTHER" id="PTHR43080">
    <property type="entry name" value="CBS DOMAIN-CONTAINING PROTEIN CBSX3, MITOCHONDRIAL"/>
    <property type="match status" value="1"/>
</dbReference>
<dbReference type="SUPFAM" id="SSF54631">
    <property type="entry name" value="CBS-domain pair"/>
    <property type="match status" value="1"/>
</dbReference>
<dbReference type="EMBL" id="FOHZ01000002">
    <property type="protein sequence ID" value="SES89455.1"/>
    <property type="molecule type" value="Genomic_DNA"/>
</dbReference>
<keyword evidence="1 2" id="KW-0129">CBS domain</keyword>
<evidence type="ECO:0000256" key="1">
    <source>
        <dbReference type="ARBA" id="ARBA00023122"/>
    </source>
</evidence>
<feature type="domain" description="Cyclic nucleotide-binding" evidence="3">
    <location>
        <begin position="17"/>
        <end position="116"/>
    </location>
</feature>
<dbReference type="Proteomes" id="UP000198762">
    <property type="component" value="Unassembled WGS sequence"/>
</dbReference>
<dbReference type="SMART" id="SM00100">
    <property type="entry name" value="cNMP"/>
    <property type="match status" value="1"/>
</dbReference>
<dbReference type="STRING" id="430453.SAMN04487962_102222"/>
<dbReference type="InterPro" id="IPR051257">
    <property type="entry name" value="Diverse_CBS-Domain"/>
</dbReference>
<evidence type="ECO:0000256" key="2">
    <source>
        <dbReference type="PROSITE-ProRule" id="PRU00703"/>
    </source>
</evidence>
<dbReference type="Pfam" id="PF00571">
    <property type="entry name" value="CBS"/>
    <property type="match status" value="2"/>
</dbReference>
<reference evidence="6" key="1">
    <citation type="submission" date="2016-10" db="EMBL/GenBank/DDBJ databases">
        <authorList>
            <person name="Varghese N."/>
            <person name="Submissions S."/>
        </authorList>
    </citation>
    <scope>NUCLEOTIDE SEQUENCE [LARGE SCALE GENOMIC DNA]</scope>
    <source>
        <strain evidence="6">CGMCC 1.6489</strain>
    </source>
</reference>
<feature type="domain" description="CBS" evidence="4">
    <location>
        <begin position="156"/>
        <end position="217"/>
    </location>
</feature>
<dbReference type="SUPFAM" id="SSF51206">
    <property type="entry name" value="cAMP-binding domain-like"/>
    <property type="match status" value="1"/>
</dbReference>
<dbReference type="CDD" id="cd04587">
    <property type="entry name" value="CBS_pair_CAP-ED_NT_Pol-beta-like_DUF294_assoc"/>
    <property type="match status" value="1"/>
</dbReference>
<feature type="domain" description="CBS" evidence="4">
    <location>
        <begin position="225"/>
        <end position="281"/>
    </location>
</feature>
<dbReference type="RefSeq" id="WP_091848902.1">
    <property type="nucleotide sequence ID" value="NZ_FOHZ01000002.1"/>
</dbReference>
<accession>A0A1I0A5L0</accession>
<dbReference type="AlphaFoldDB" id="A0A1I0A5L0"/>
<protein>
    <submittedName>
        <fullName evidence="5">CBS domain-containing protein</fullName>
    </submittedName>
</protein>
<dbReference type="GO" id="GO:0008773">
    <property type="term" value="F:[protein-PII] uridylyltransferase activity"/>
    <property type="evidence" value="ECO:0007669"/>
    <property type="project" value="InterPro"/>
</dbReference>
<dbReference type="InterPro" id="IPR046342">
    <property type="entry name" value="CBS_dom_sf"/>
</dbReference>
<dbReference type="InterPro" id="IPR000595">
    <property type="entry name" value="cNMP-bd_dom"/>
</dbReference>
<gene>
    <name evidence="5" type="ORF">SAMN04487962_102222</name>
</gene>
<dbReference type="PROSITE" id="PS51371">
    <property type="entry name" value="CBS"/>
    <property type="match status" value="2"/>
</dbReference>
<dbReference type="InterPro" id="IPR014710">
    <property type="entry name" value="RmlC-like_jellyroll"/>
</dbReference>
<name>A0A1I0A5L0_9GAMM</name>
<dbReference type="CDD" id="cd05401">
    <property type="entry name" value="NT_GlnE_GlnD_like"/>
    <property type="match status" value="1"/>
</dbReference>